<organism evidence="2">
    <name type="scientific">Culex pipiens</name>
    <name type="common">House mosquito</name>
    <dbReference type="NCBI Taxonomy" id="7175"/>
    <lineage>
        <taxon>Eukaryota</taxon>
        <taxon>Metazoa</taxon>
        <taxon>Ecdysozoa</taxon>
        <taxon>Arthropoda</taxon>
        <taxon>Hexapoda</taxon>
        <taxon>Insecta</taxon>
        <taxon>Pterygota</taxon>
        <taxon>Neoptera</taxon>
        <taxon>Endopterygota</taxon>
        <taxon>Diptera</taxon>
        <taxon>Nematocera</taxon>
        <taxon>Culicoidea</taxon>
        <taxon>Culicidae</taxon>
        <taxon>Culicinae</taxon>
        <taxon>Culicini</taxon>
        <taxon>Culex</taxon>
        <taxon>Culex</taxon>
    </lineage>
</organism>
<accession>A0A8D8BMY3</accession>
<feature type="compositionally biased region" description="Basic residues" evidence="1">
    <location>
        <begin position="31"/>
        <end position="42"/>
    </location>
</feature>
<proteinExistence type="predicted"/>
<evidence type="ECO:0000313" key="2">
    <source>
        <dbReference type="EMBL" id="CAG6477965.1"/>
    </source>
</evidence>
<protein>
    <submittedName>
        <fullName evidence="2">(northern house mosquito) hypothetical protein</fullName>
    </submittedName>
</protein>
<reference evidence="2" key="1">
    <citation type="submission" date="2021-05" db="EMBL/GenBank/DDBJ databases">
        <authorList>
            <person name="Alioto T."/>
            <person name="Alioto T."/>
            <person name="Gomez Garrido J."/>
        </authorList>
    </citation>
    <scope>NUCLEOTIDE SEQUENCE</scope>
</reference>
<sequence>MIDGCATVARTTGTRRQRGKVEAGRALPVAKVRKRWRGNTRARRMETRTAAETTVASTNRSPKSSARHPVASASPTTKARRAPAAAKRSTKRRPCSFPRRDRSPVVELAGRRVAPRTVPPPITSSRGVTFPRAVSCRHLRTCGARTGPGSAMSWPRLHWIAAAEVANRWGTLLADLCRRVVALGLAFQRC</sequence>
<name>A0A8D8BMY3_CULPI</name>
<feature type="region of interest" description="Disordered" evidence="1">
    <location>
        <begin position="1"/>
        <end position="101"/>
    </location>
</feature>
<feature type="compositionally biased region" description="Low complexity" evidence="1">
    <location>
        <begin position="73"/>
        <end position="87"/>
    </location>
</feature>
<dbReference type="AlphaFoldDB" id="A0A8D8BMY3"/>
<evidence type="ECO:0000256" key="1">
    <source>
        <dbReference type="SAM" id="MobiDB-lite"/>
    </source>
</evidence>
<dbReference type="EMBL" id="HBUE01081957">
    <property type="protein sequence ID" value="CAG6477965.1"/>
    <property type="molecule type" value="Transcribed_RNA"/>
</dbReference>